<dbReference type="EMBL" id="JQBR01000007">
    <property type="protein sequence ID" value="KRN65937.1"/>
    <property type="molecule type" value="Genomic_DNA"/>
</dbReference>
<proteinExistence type="predicted"/>
<name>A0A0R2ILT4_9LACO</name>
<dbReference type="Proteomes" id="UP000051568">
    <property type="component" value="Unassembled WGS sequence"/>
</dbReference>
<sequence length="65" mass="7146">MLKEAAFLHASSCGLGCGHKNGHRPEHKRLLANWANNHPLCGVAPVLAVWVATTRMVIVQNIKDY</sequence>
<accession>A0A0R2ILT4</accession>
<evidence type="ECO:0000313" key="1">
    <source>
        <dbReference type="EMBL" id="KRN65937.1"/>
    </source>
</evidence>
<comment type="caution">
    <text evidence="1">The sequence shown here is derived from an EMBL/GenBank/DDBJ whole genome shotgun (WGS) entry which is preliminary data.</text>
</comment>
<reference evidence="1 2" key="1">
    <citation type="journal article" date="2015" name="Genome Announc.">
        <title>Expanding the biotechnology potential of lactobacilli through comparative genomics of 213 strains and associated genera.</title>
        <authorList>
            <person name="Sun Z."/>
            <person name="Harris H.M."/>
            <person name="McCann A."/>
            <person name="Guo C."/>
            <person name="Argimon S."/>
            <person name="Zhang W."/>
            <person name="Yang X."/>
            <person name="Jeffery I.B."/>
            <person name="Cooney J.C."/>
            <person name="Kagawa T.F."/>
            <person name="Liu W."/>
            <person name="Song Y."/>
            <person name="Salvetti E."/>
            <person name="Wrobel A."/>
            <person name="Rasinkangas P."/>
            <person name="Parkhill J."/>
            <person name="Rea M.C."/>
            <person name="O'Sullivan O."/>
            <person name="Ritari J."/>
            <person name="Douillard F.P."/>
            <person name="Paul Ross R."/>
            <person name="Yang R."/>
            <person name="Briner A.E."/>
            <person name="Felis G.E."/>
            <person name="de Vos W.M."/>
            <person name="Barrangou R."/>
            <person name="Klaenhammer T.R."/>
            <person name="Caufield P.W."/>
            <person name="Cui Y."/>
            <person name="Zhang H."/>
            <person name="O'Toole P.W."/>
        </authorList>
    </citation>
    <scope>NUCLEOTIDE SEQUENCE [LARGE SCALE GENOMIC DNA]</scope>
    <source>
        <strain evidence="1 2">DSM 17757</strain>
    </source>
</reference>
<gene>
    <name evidence="1" type="ORF">IV80_GL001780</name>
</gene>
<dbReference type="AlphaFoldDB" id="A0A0R2ILT4"/>
<organism evidence="1 2">
    <name type="scientific">Pediococcus cellicola</name>
    <dbReference type="NCBI Taxonomy" id="319652"/>
    <lineage>
        <taxon>Bacteria</taxon>
        <taxon>Bacillati</taxon>
        <taxon>Bacillota</taxon>
        <taxon>Bacilli</taxon>
        <taxon>Lactobacillales</taxon>
        <taxon>Lactobacillaceae</taxon>
        <taxon>Pediococcus</taxon>
    </lineage>
</organism>
<protein>
    <submittedName>
        <fullName evidence="1">Uncharacterized protein</fullName>
    </submittedName>
</protein>
<dbReference type="PATRIC" id="fig|319652.3.peg.1807"/>
<evidence type="ECO:0000313" key="2">
    <source>
        <dbReference type="Proteomes" id="UP000051568"/>
    </source>
</evidence>
<keyword evidence="2" id="KW-1185">Reference proteome</keyword>